<evidence type="ECO:0000313" key="3">
    <source>
        <dbReference type="Proteomes" id="UP000261174"/>
    </source>
</evidence>
<dbReference type="SUPFAM" id="SSF47413">
    <property type="entry name" value="lambda repressor-like DNA-binding domains"/>
    <property type="match status" value="1"/>
</dbReference>
<keyword evidence="3" id="KW-1185">Reference proteome</keyword>
<comment type="caution">
    <text evidence="2">The sequence shown here is derived from an EMBL/GenBank/DDBJ whole genome shotgun (WGS) entry which is preliminary data.</text>
</comment>
<evidence type="ECO:0000259" key="1">
    <source>
        <dbReference type="Pfam" id="PF01381"/>
    </source>
</evidence>
<dbReference type="GO" id="GO:0003677">
    <property type="term" value="F:DNA binding"/>
    <property type="evidence" value="ECO:0007669"/>
    <property type="project" value="InterPro"/>
</dbReference>
<sequence length="98" mass="11524">MLIFNYLGVLIFAFTMEPLYKLNRIKSLLADKGLKNEDLAKYLGYKSVDIISKWNSNKIQPPVSVCYQIALFFKLKDWRDIFEPEPYKISINEGNDKR</sequence>
<dbReference type="Gene3D" id="1.10.260.40">
    <property type="entry name" value="lambda repressor-like DNA-binding domains"/>
    <property type="match status" value="1"/>
</dbReference>
<name>A0A3E1P2Q1_9BACT</name>
<dbReference type="EMBL" id="QTJV01000004">
    <property type="protein sequence ID" value="RFM34447.1"/>
    <property type="molecule type" value="Genomic_DNA"/>
</dbReference>
<dbReference type="RefSeq" id="WP_116854030.1">
    <property type="nucleotide sequence ID" value="NZ_QTJV01000004.1"/>
</dbReference>
<dbReference type="AlphaFoldDB" id="A0A3E1P2Q1"/>
<organism evidence="2 3">
    <name type="scientific">Chitinophaga silvisoli</name>
    <dbReference type="NCBI Taxonomy" id="2291814"/>
    <lineage>
        <taxon>Bacteria</taxon>
        <taxon>Pseudomonadati</taxon>
        <taxon>Bacteroidota</taxon>
        <taxon>Chitinophagia</taxon>
        <taxon>Chitinophagales</taxon>
        <taxon>Chitinophagaceae</taxon>
        <taxon>Chitinophaga</taxon>
    </lineage>
</organism>
<dbReference type="Pfam" id="PF01381">
    <property type="entry name" value="HTH_3"/>
    <property type="match status" value="1"/>
</dbReference>
<reference evidence="2 3" key="1">
    <citation type="submission" date="2018-08" db="EMBL/GenBank/DDBJ databases">
        <title>Chitinophaga sp. K20C18050901, a novel bacterium isolated from forest soil.</title>
        <authorList>
            <person name="Wang C."/>
        </authorList>
    </citation>
    <scope>NUCLEOTIDE SEQUENCE [LARGE SCALE GENOMIC DNA]</scope>
    <source>
        <strain evidence="2 3">K20C18050901</strain>
    </source>
</reference>
<dbReference type="CDD" id="cd00093">
    <property type="entry name" value="HTH_XRE"/>
    <property type="match status" value="1"/>
</dbReference>
<dbReference type="InterPro" id="IPR001387">
    <property type="entry name" value="Cro/C1-type_HTH"/>
</dbReference>
<dbReference type="OrthoDB" id="7865033at2"/>
<dbReference type="Proteomes" id="UP000261174">
    <property type="component" value="Unassembled WGS sequence"/>
</dbReference>
<proteinExistence type="predicted"/>
<evidence type="ECO:0000313" key="2">
    <source>
        <dbReference type="EMBL" id="RFM34447.1"/>
    </source>
</evidence>
<protein>
    <submittedName>
        <fullName evidence="2">XRE family transcriptional regulator</fullName>
    </submittedName>
</protein>
<dbReference type="InterPro" id="IPR010982">
    <property type="entry name" value="Lambda_DNA-bd_dom_sf"/>
</dbReference>
<accession>A0A3E1P2Q1</accession>
<gene>
    <name evidence="2" type="ORF">DXN04_14310</name>
</gene>
<feature type="domain" description="HTH cro/C1-type" evidence="1">
    <location>
        <begin position="25"/>
        <end position="74"/>
    </location>
</feature>